<gene>
    <name evidence="1" type="ORF">METZ01_LOCUS236210</name>
</gene>
<dbReference type="Pfam" id="PF13036">
    <property type="entry name" value="LpoB"/>
    <property type="match status" value="1"/>
</dbReference>
<dbReference type="InterPro" id="IPR014094">
    <property type="entry name" value="LpoB"/>
</dbReference>
<evidence type="ECO:0000313" key="1">
    <source>
        <dbReference type="EMBL" id="SVB83356.1"/>
    </source>
</evidence>
<proteinExistence type="predicted"/>
<accession>A0A382H7T9</accession>
<dbReference type="InterPro" id="IPR005534">
    <property type="entry name" value="Curli_assmbl/transp-comp_CsgG"/>
</dbReference>
<sequence length="411" mass="44279">MQNKSLYTIIFLINILIGQDSRPTVAILDFEGQGVDASEVQTLTERMRTEIGNTKAVRLIERKAVEKIMQEQGLQQSGCTTDECAAEVGQLLGVQYMISGSIGKMGKSYTIDCKMFSVETGETVRTKSATHKGDVSGLLTEMEILAWEIVGLDAPAGLKLKRAGTEAQRTVAVLDFEGRGITMQEAQTLTDRFTTSLSSTKKVIMVERGTMNDVLQEQGFDAGECTSDECAAEVGAMLGVEYMISGAIGKIGNAYTIDAKMFAVATGAAETMKSITYAGAVEGLIIEIEILAWDILNLDPPRALKRKRKQGVPDYSAAGIKSKSKAGALMRSMVLPGFGQLYSGRKISGFSFLLLEAGMIGMAAKSNSDYASFQTEYDTQLANYNVATVPADITSYKALVDQARADMTNAN</sequence>
<dbReference type="EMBL" id="UINC01059680">
    <property type="protein sequence ID" value="SVB83356.1"/>
    <property type="molecule type" value="Genomic_DNA"/>
</dbReference>
<dbReference type="GO" id="GO:0030288">
    <property type="term" value="C:outer membrane-bounded periplasmic space"/>
    <property type="evidence" value="ECO:0007669"/>
    <property type="project" value="InterPro"/>
</dbReference>
<organism evidence="1">
    <name type="scientific">marine metagenome</name>
    <dbReference type="NCBI Taxonomy" id="408172"/>
    <lineage>
        <taxon>unclassified sequences</taxon>
        <taxon>metagenomes</taxon>
        <taxon>ecological metagenomes</taxon>
    </lineage>
</organism>
<dbReference type="Pfam" id="PF03783">
    <property type="entry name" value="CsgG"/>
    <property type="match status" value="1"/>
</dbReference>
<reference evidence="1" key="1">
    <citation type="submission" date="2018-05" db="EMBL/GenBank/DDBJ databases">
        <authorList>
            <person name="Lanie J.A."/>
            <person name="Ng W.-L."/>
            <person name="Kazmierczak K.M."/>
            <person name="Andrzejewski T.M."/>
            <person name="Davidsen T.M."/>
            <person name="Wayne K.J."/>
            <person name="Tettelin H."/>
            <person name="Glass J.I."/>
            <person name="Rusch D."/>
            <person name="Podicherti R."/>
            <person name="Tsui H.-C.T."/>
            <person name="Winkler M.E."/>
        </authorList>
    </citation>
    <scope>NUCLEOTIDE SEQUENCE</scope>
</reference>
<dbReference type="Gene3D" id="3.40.50.10610">
    <property type="entry name" value="ABC-type transport auxiliary lipoprotein component"/>
    <property type="match status" value="2"/>
</dbReference>
<feature type="non-terminal residue" evidence="1">
    <location>
        <position position="411"/>
    </location>
</feature>
<dbReference type="AlphaFoldDB" id="A0A382H7T9"/>
<name>A0A382H7T9_9ZZZZ</name>
<evidence type="ECO:0008006" key="2">
    <source>
        <dbReference type="Google" id="ProtNLM"/>
    </source>
</evidence>
<protein>
    <recommendedName>
        <fullName evidence="2">DUF5683 domain-containing protein</fullName>
    </recommendedName>
</protein>